<sequence>MVALAHLNPTAAALGFEEGAAEGTGAMARSSSSSSSMSTLGSLGEESPILYMHGPLDYSPPTIFYCGNKAMRWISWSEANPGRHYFTCYRRCYATPPSALCANDLGNEMSSGDLTKR</sequence>
<dbReference type="OrthoDB" id="595554at2759"/>
<keyword evidence="2" id="KW-1185">Reference proteome</keyword>
<comment type="caution">
    <text evidence="1">The sequence shown here is derived from an EMBL/GenBank/DDBJ whole genome shotgun (WGS) entry which is preliminary data.</text>
</comment>
<reference evidence="1" key="2">
    <citation type="submission" date="2021-02" db="EMBL/GenBank/DDBJ databases">
        <authorList>
            <person name="Kimball J.A."/>
            <person name="Haas M.W."/>
            <person name="Macchietto M."/>
            <person name="Kono T."/>
            <person name="Duquette J."/>
            <person name="Shao M."/>
        </authorList>
    </citation>
    <scope>NUCLEOTIDE SEQUENCE</scope>
    <source>
        <tissue evidence="1">Fresh leaf tissue</tissue>
    </source>
</reference>
<evidence type="ECO:0000313" key="1">
    <source>
        <dbReference type="EMBL" id="KAG8096795.1"/>
    </source>
</evidence>
<organism evidence="1 2">
    <name type="scientific">Zizania palustris</name>
    <name type="common">Northern wild rice</name>
    <dbReference type="NCBI Taxonomy" id="103762"/>
    <lineage>
        <taxon>Eukaryota</taxon>
        <taxon>Viridiplantae</taxon>
        <taxon>Streptophyta</taxon>
        <taxon>Embryophyta</taxon>
        <taxon>Tracheophyta</taxon>
        <taxon>Spermatophyta</taxon>
        <taxon>Magnoliopsida</taxon>
        <taxon>Liliopsida</taxon>
        <taxon>Poales</taxon>
        <taxon>Poaceae</taxon>
        <taxon>BOP clade</taxon>
        <taxon>Oryzoideae</taxon>
        <taxon>Oryzeae</taxon>
        <taxon>Zizaniinae</taxon>
        <taxon>Zizania</taxon>
    </lineage>
</organism>
<dbReference type="Proteomes" id="UP000729402">
    <property type="component" value="Unassembled WGS sequence"/>
</dbReference>
<proteinExistence type="predicted"/>
<gene>
    <name evidence="1" type="ORF">GUJ93_ZPchr0013g37733</name>
</gene>
<dbReference type="AlphaFoldDB" id="A0A8J5WVH8"/>
<protein>
    <submittedName>
        <fullName evidence="1">Uncharacterized protein</fullName>
    </submittedName>
</protein>
<reference evidence="1" key="1">
    <citation type="journal article" date="2021" name="bioRxiv">
        <title>Whole Genome Assembly and Annotation of Northern Wild Rice, Zizania palustris L., Supports a Whole Genome Duplication in the Zizania Genus.</title>
        <authorList>
            <person name="Haas M."/>
            <person name="Kono T."/>
            <person name="Macchietto M."/>
            <person name="Millas R."/>
            <person name="McGilp L."/>
            <person name="Shao M."/>
            <person name="Duquette J."/>
            <person name="Hirsch C.N."/>
            <person name="Kimball J."/>
        </authorList>
    </citation>
    <scope>NUCLEOTIDE SEQUENCE</scope>
    <source>
        <tissue evidence="1">Fresh leaf tissue</tissue>
    </source>
</reference>
<accession>A0A8J5WVH8</accession>
<dbReference type="EMBL" id="JAAALK010000079">
    <property type="protein sequence ID" value="KAG8096795.1"/>
    <property type="molecule type" value="Genomic_DNA"/>
</dbReference>
<name>A0A8J5WVH8_ZIZPA</name>
<evidence type="ECO:0000313" key="2">
    <source>
        <dbReference type="Proteomes" id="UP000729402"/>
    </source>
</evidence>